<dbReference type="GO" id="GO:0004222">
    <property type="term" value="F:metalloendopeptidase activity"/>
    <property type="evidence" value="ECO:0007669"/>
    <property type="project" value="TreeGrafter"/>
</dbReference>
<organism evidence="4 5">
    <name type="scientific">Arthrobacter phage Kaylissa</name>
    <dbReference type="NCBI Taxonomy" id="2835951"/>
    <lineage>
        <taxon>Viruses</taxon>
        <taxon>Duplodnaviria</taxon>
        <taxon>Heunggongvirae</taxon>
        <taxon>Uroviricota</taxon>
        <taxon>Caudoviricetes</taxon>
        <taxon>Casidaviridae</taxon>
        <taxon>Yangvirus</taxon>
        <taxon>Yangvirus kaylissa</taxon>
    </lineage>
</organism>
<keyword evidence="5" id="KW-1185">Reference proteome</keyword>
<sequence>MVRPVDARFRESQGFASYPTQGVVGNWQGTTVQRLVAQYGNYQPYGHAGLDIACPIGTPVYAMADGVVVWADWGTKLPGDNSGAGWRSRWYFYKGFPGILTLIKHPQLGPDAYTAYAHLDDNDMAPVGTKVKAGQLIARSGNTGGVAPHLHVEYLVDSSYRTGGGLIYGRRDPRPLFSIPASSGSLAPASTPTKGDAPLSASEVKEIKEYIHALLIGGYTTGGKAHPGIGMVVEENQRRINALPAATSEAVWIGREVKRAGGNVSAIQELANVNTALNTLAPAITGLPSAVAAAVQKAVADNMPKAVADEIPDEIAQEVIDALAQRLSAK</sequence>
<dbReference type="CDD" id="cd12797">
    <property type="entry name" value="M23_peptidase"/>
    <property type="match status" value="1"/>
</dbReference>
<name>A0AA92N4F3_9CAUD</name>
<dbReference type="GO" id="GO:0031640">
    <property type="term" value="P:killing of cells of another organism"/>
    <property type="evidence" value="ECO:0007669"/>
    <property type="project" value="UniProtKB-KW"/>
</dbReference>
<evidence type="ECO:0000256" key="2">
    <source>
        <dbReference type="ARBA" id="ARBA00022638"/>
    </source>
</evidence>
<dbReference type="InterPro" id="IPR050570">
    <property type="entry name" value="Cell_wall_metabolism_enzyme"/>
</dbReference>
<dbReference type="RefSeq" id="YP_010678105.1">
    <property type="nucleotide sequence ID" value="NC_071030.1"/>
</dbReference>
<dbReference type="Proteomes" id="UP000828307">
    <property type="component" value="Segment"/>
</dbReference>
<evidence type="ECO:0000259" key="3">
    <source>
        <dbReference type="Pfam" id="PF01551"/>
    </source>
</evidence>
<accession>A0AA92N4F3</accession>
<dbReference type="InterPro" id="IPR011055">
    <property type="entry name" value="Dup_hybrid_motif"/>
</dbReference>
<reference evidence="4 5" key="1">
    <citation type="submission" date="2021-04" db="EMBL/GenBank/DDBJ databases">
        <authorList>
            <person name="Kamruzzaman M.A."/>
            <person name="Dewar K."/>
            <person name="Aftab B."/>
            <person name="Banker N."/>
            <person name="Cha Y."/>
            <person name="Chothani M."/>
            <person name="Dar H."/>
            <person name="Gadula S."/>
            <person name="Gajera P."/>
            <person name="Hussain A.-R."/>
            <person name="Jawad W."/>
            <person name="Khalfan F."/>
            <person name="Lee Y.J."/>
            <person name="Multani H.K."/>
            <person name="Pallothu N."/>
            <person name="Pietraru A."/>
            <person name="Unan M."/>
            <person name="Vathappallil P.V."/>
            <person name="Zaman A.A."/>
            <person name="Holloway J.R."/>
            <person name="Gibb B.P."/>
            <person name="Furlong K.P."/>
            <person name="Rudner A.D."/>
            <person name="Beyer A.R."/>
            <person name="Chong R.A."/>
            <person name="Edgington N.P."/>
            <person name="Freise A.C."/>
            <person name="Garcia Costas A.M."/>
            <person name="Klyczek K.K."/>
            <person name="Swerdlow S.J."/>
            <person name="Garlena R.A."/>
            <person name="Russell D.A."/>
            <person name="Jacobs-Sera D."/>
            <person name="Hatfull G.F."/>
        </authorList>
    </citation>
    <scope>NUCLEOTIDE SEQUENCE [LARGE SCALE GENOMIC DNA]</scope>
</reference>
<protein>
    <submittedName>
        <fullName evidence="4">Endolysin</fullName>
    </submittedName>
</protein>
<evidence type="ECO:0000313" key="4">
    <source>
        <dbReference type="EMBL" id="QXO14593.1"/>
    </source>
</evidence>
<dbReference type="PANTHER" id="PTHR21666">
    <property type="entry name" value="PEPTIDASE-RELATED"/>
    <property type="match status" value="1"/>
</dbReference>
<dbReference type="Gene3D" id="2.70.70.10">
    <property type="entry name" value="Glucose Permease (Domain IIA)"/>
    <property type="match status" value="1"/>
</dbReference>
<dbReference type="InterPro" id="IPR016047">
    <property type="entry name" value="M23ase_b-sheet_dom"/>
</dbReference>
<dbReference type="EMBL" id="MZ005682">
    <property type="protein sequence ID" value="QXO14593.1"/>
    <property type="molecule type" value="Genomic_DNA"/>
</dbReference>
<evidence type="ECO:0000256" key="1">
    <source>
        <dbReference type="ARBA" id="ARBA00022529"/>
    </source>
</evidence>
<keyword evidence="2" id="KW-0081">Bacteriolytic enzyme</keyword>
<keyword evidence="1" id="KW-0929">Antimicrobial</keyword>
<dbReference type="GO" id="GO:0042742">
    <property type="term" value="P:defense response to bacterium"/>
    <property type="evidence" value="ECO:0007669"/>
    <property type="project" value="UniProtKB-KW"/>
</dbReference>
<feature type="domain" description="M23ase beta-sheet core" evidence="3">
    <location>
        <begin position="46"/>
        <end position="156"/>
    </location>
</feature>
<dbReference type="Pfam" id="PF01551">
    <property type="entry name" value="Peptidase_M23"/>
    <property type="match status" value="1"/>
</dbReference>
<dbReference type="KEGG" id="vg:77954495"/>
<dbReference type="PANTHER" id="PTHR21666:SF270">
    <property type="entry name" value="MUREIN HYDROLASE ACTIVATOR ENVC"/>
    <property type="match status" value="1"/>
</dbReference>
<gene>
    <name evidence="4" type="primary">59</name>
    <name evidence="4" type="ORF">SEA_KAYLISSA_59</name>
</gene>
<dbReference type="SUPFAM" id="SSF51261">
    <property type="entry name" value="Duplicated hybrid motif"/>
    <property type="match status" value="1"/>
</dbReference>
<dbReference type="GeneID" id="77954495"/>
<proteinExistence type="predicted"/>
<evidence type="ECO:0000313" key="5">
    <source>
        <dbReference type="Proteomes" id="UP000828307"/>
    </source>
</evidence>